<accession>A0A543I775</accession>
<keyword evidence="1" id="KW-0812">Transmembrane</keyword>
<evidence type="ECO:0000256" key="1">
    <source>
        <dbReference type="SAM" id="Phobius"/>
    </source>
</evidence>
<feature type="transmembrane region" description="Helical" evidence="1">
    <location>
        <begin position="47"/>
        <end position="76"/>
    </location>
</feature>
<dbReference type="RefSeq" id="WP_141916646.1">
    <property type="nucleotide sequence ID" value="NZ_BAAAYS010000003.1"/>
</dbReference>
<dbReference type="Pfam" id="PF07332">
    <property type="entry name" value="Phage_holin_3_6"/>
    <property type="match status" value="1"/>
</dbReference>
<gene>
    <name evidence="2" type="ORF">FB466_1241</name>
</gene>
<dbReference type="EMBL" id="VFPN01000001">
    <property type="protein sequence ID" value="TQM66401.1"/>
    <property type="molecule type" value="Genomic_DNA"/>
</dbReference>
<comment type="caution">
    <text evidence="2">The sequence shown here is derived from an EMBL/GenBank/DDBJ whole genome shotgun (WGS) entry which is preliminary data.</text>
</comment>
<dbReference type="AlphaFoldDB" id="A0A543I775"/>
<keyword evidence="3" id="KW-1185">Reference proteome</keyword>
<organism evidence="2 3">
    <name type="scientific">Klugiella xanthotipulae</name>
    <dbReference type="NCBI Taxonomy" id="244735"/>
    <lineage>
        <taxon>Bacteria</taxon>
        <taxon>Bacillati</taxon>
        <taxon>Actinomycetota</taxon>
        <taxon>Actinomycetes</taxon>
        <taxon>Micrococcales</taxon>
        <taxon>Microbacteriaceae</taxon>
        <taxon>Klugiella</taxon>
    </lineage>
</organism>
<sequence>MTERQQRAAERESLFALLTKLPAQLIALARAELDNAKKELAGKLKRLGLGLGLLIVALFFVFFSLACFVVAAIAGIAVALPVWLAALIVAVALLLITALCVWIGIKSIGKGVPIPEKTLDSIEQDFRAMSEASRKNDE</sequence>
<reference evidence="2 3" key="1">
    <citation type="submission" date="2019-06" db="EMBL/GenBank/DDBJ databases">
        <title>Sequencing the genomes of 1000 actinobacteria strains.</title>
        <authorList>
            <person name="Klenk H.-P."/>
        </authorList>
    </citation>
    <scope>NUCLEOTIDE SEQUENCE [LARGE SCALE GENOMIC DNA]</scope>
    <source>
        <strain evidence="2 3">DSM 18031</strain>
    </source>
</reference>
<dbReference type="Proteomes" id="UP000318331">
    <property type="component" value="Unassembled WGS sequence"/>
</dbReference>
<proteinExistence type="predicted"/>
<name>A0A543I775_9MICO</name>
<protein>
    <submittedName>
        <fullName evidence="2">Putative superfamily III holin-X</fullName>
    </submittedName>
</protein>
<dbReference type="InterPro" id="IPR009937">
    <property type="entry name" value="Phage_holin_3_6"/>
</dbReference>
<feature type="transmembrane region" description="Helical" evidence="1">
    <location>
        <begin position="82"/>
        <end position="105"/>
    </location>
</feature>
<evidence type="ECO:0000313" key="3">
    <source>
        <dbReference type="Proteomes" id="UP000318331"/>
    </source>
</evidence>
<keyword evidence="1" id="KW-1133">Transmembrane helix</keyword>
<evidence type="ECO:0000313" key="2">
    <source>
        <dbReference type="EMBL" id="TQM66401.1"/>
    </source>
</evidence>
<keyword evidence="1" id="KW-0472">Membrane</keyword>